<dbReference type="STRING" id="1458461.BN1012_Phect2879"/>
<dbReference type="InterPro" id="IPR004360">
    <property type="entry name" value="Glyas_Fos-R_dOase_dom"/>
</dbReference>
<evidence type="ECO:0000259" key="1">
    <source>
        <dbReference type="PROSITE" id="PS51819"/>
    </source>
</evidence>
<gene>
    <name evidence="2" type="ORF">BN1012_Phect2879</name>
</gene>
<proteinExistence type="predicted"/>
<organism evidence="2 3">
    <name type="scientific">Candidatus Phaeomarinibacter ectocarpi</name>
    <dbReference type="NCBI Taxonomy" id="1458461"/>
    <lineage>
        <taxon>Bacteria</taxon>
        <taxon>Pseudomonadati</taxon>
        <taxon>Pseudomonadota</taxon>
        <taxon>Alphaproteobacteria</taxon>
        <taxon>Hyphomicrobiales</taxon>
        <taxon>Parvibaculaceae</taxon>
        <taxon>Candidatus Phaeomarinibacter</taxon>
    </lineage>
</organism>
<dbReference type="Pfam" id="PF00903">
    <property type="entry name" value="Glyoxalase"/>
    <property type="match status" value="1"/>
</dbReference>
<evidence type="ECO:0000313" key="2">
    <source>
        <dbReference type="EMBL" id="CDO61091.1"/>
    </source>
</evidence>
<name>X5MP83_9HYPH</name>
<sequence length="140" mass="15020">MDQRISIITLSVSDLATSRAFYGRLGFSEASISQDGIAFYAMGTFVFALYPTDKLAEDIGEDLPKATAGGVTLAYNVRAKDDVASVLSEAVAAGARLVKPAEDVFWGGHSGYFEDPDGHFWEVAWNPHSPLEADGSLRVS</sequence>
<dbReference type="Gene3D" id="3.10.180.10">
    <property type="entry name" value="2,3-Dihydroxybiphenyl 1,2-Dioxygenase, domain 1"/>
    <property type="match status" value="1"/>
</dbReference>
<dbReference type="PROSITE" id="PS51819">
    <property type="entry name" value="VOC"/>
    <property type="match status" value="1"/>
</dbReference>
<feature type="domain" description="VOC" evidence="1">
    <location>
        <begin position="4"/>
        <end position="126"/>
    </location>
</feature>
<dbReference type="OrthoDB" id="9798430at2"/>
<dbReference type="KEGG" id="pect:BN1012_Phect2879"/>
<dbReference type="SUPFAM" id="SSF54593">
    <property type="entry name" value="Glyoxalase/Bleomycin resistance protein/Dihydroxybiphenyl dioxygenase"/>
    <property type="match status" value="1"/>
</dbReference>
<dbReference type="PANTHER" id="PTHR36503">
    <property type="entry name" value="BLR2520 PROTEIN"/>
    <property type="match status" value="1"/>
</dbReference>
<dbReference type="RefSeq" id="WP_043950719.1">
    <property type="nucleotide sequence ID" value="NZ_HG966617.1"/>
</dbReference>
<protein>
    <submittedName>
        <fullName evidence="2">Lactoylglutathione lyase and related lyases</fullName>
    </submittedName>
</protein>
<dbReference type="EMBL" id="HG966617">
    <property type="protein sequence ID" value="CDO61091.1"/>
    <property type="molecule type" value="Genomic_DNA"/>
</dbReference>
<dbReference type="GO" id="GO:0016829">
    <property type="term" value="F:lyase activity"/>
    <property type="evidence" value="ECO:0007669"/>
    <property type="project" value="UniProtKB-KW"/>
</dbReference>
<keyword evidence="3" id="KW-1185">Reference proteome</keyword>
<reference evidence="2 3" key="1">
    <citation type="journal article" date="2014" name="Front. Genet.">
        <title>Genome and metabolic network of "Candidatus Phaeomarinobacter ectocarpi" Ec32, a new candidate genus of Alphaproteobacteria frequently associated with brown algae.</title>
        <authorList>
            <person name="Dittami S.M."/>
            <person name="Barbeyron T."/>
            <person name="Boyen C."/>
            <person name="Cambefort J."/>
            <person name="Collet G."/>
            <person name="Delage L."/>
            <person name="Gobet A."/>
            <person name="Groisillier A."/>
            <person name="Leblanc C."/>
            <person name="Michel G."/>
            <person name="Scornet D."/>
            <person name="Siegel A."/>
            <person name="Tapia J.E."/>
            <person name="Tonon T."/>
        </authorList>
    </citation>
    <scope>NUCLEOTIDE SEQUENCE [LARGE SCALE GENOMIC DNA]</scope>
    <source>
        <strain evidence="2 3">Ec32</strain>
    </source>
</reference>
<dbReference type="HOGENOM" id="CLU_046006_18_0_5"/>
<dbReference type="CDD" id="cd07251">
    <property type="entry name" value="VOC_like"/>
    <property type="match status" value="1"/>
</dbReference>
<evidence type="ECO:0000313" key="3">
    <source>
        <dbReference type="Proteomes" id="UP000032160"/>
    </source>
</evidence>
<dbReference type="InterPro" id="IPR037523">
    <property type="entry name" value="VOC_core"/>
</dbReference>
<dbReference type="PANTHER" id="PTHR36503:SF1">
    <property type="entry name" value="BLR2520 PROTEIN"/>
    <property type="match status" value="1"/>
</dbReference>
<dbReference type="InterPro" id="IPR029068">
    <property type="entry name" value="Glyas_Bleomycin-R_OHBP_Dase"/>
</dbReference>
<dbReference type="AlphaFoldDB" id="X5MP83"/>
<accession>X5MP83</accession>
<dbReference type="Proteomes" id="UP000032160">
    <property type="component" value="Chromosome I"/>
</dbReference>
<keyword evidence="2" id="KW-0456">Lyase</keyword>